<accession>A0A8R1TYI0</accession>
<protein>
    <submittedName>
        <fullName evidence="2">Uncharacterized protein</fullName>
    </submittedName>
</protein>
<dbReference type="Proteomes" id="UP000024404">
    <property type="component" value="Unassembled WGS sequence"/>
</dbReference>
<dbReference type="EnsemblMetazoa" id="OVOC6613.1">
    <property type="protein sequence ID" value="OVOC6613.1"/>
    <property type="gene ID" value="WBGene00243422"/>
</dbReference>
<keyword evidence="1" id="KW-0732">Signal</keyword>
<dbReference type="EMBL" id="CMVM020000177">
    <property type="status" value="NOT_ANNOTATED_CDS"/>
    <property type="molecule type" value="Genomic_DNA"/>
</dbReference>
<evidence type="ECO:0000313" key="2">
    <source>
        <dbReference type="EnsemblMetazoa" id="OVOC6613.1"/>
    </source>
</evidence>
<feature type="signal peptide" evidence="1">
    <location>
        <begin position="1"/>
        <end position="24"/>
    </location>
</feature>
<sequence>MSSAGHIVFVLILSAIVQFQLAQAKAIESNKIFKKIDWNFTLPIEAIIPNIVPEKLREYISDKYKASFLVT</sequence>
<evidence type="ECO:0000256" key="1">
    <source>
        <dbReference type="SAM" id="SignalP"/>
    </source>
</evidence>
<name>A0A8R1TYI0_ONCVO</name>
<proteinExistence type="predicted"/>
<reference evidence="2" key="2">
    <citation type="submission" date="2022-06" db="UniProtKB">
        <authorList>
            <consortium name="EnsemblMetazoa"/>
        </authorList>
    </citation>
    <scope>IDENTIFICATION</scope>
</reference>
<organism evidence="2 3">
    <name type="scientific">Onchocerca volvulus</name>
    <dbReference type="NCBI Taxonomy" id="6282"/>
    <lineage>
        <taxon>Eukaryota</taxon>
        <taxon>Metazoa</taxon>
        <taxon>Ecdysozoa</taxon>
        <taxon>Nematoda</taxon>
        <taxon>Chromadorea</taxon>
        <taxon>Rhabditida</taxon>
        <taxon>Spirurina</taxon>
        <taxon>Spiruromorpha</taxon>
        <taxon>Filarioidea</taxon>
        <taxon>Onchocercidae</taxon>
        <taxon>Onchocerca</taxon>
    </lineage>
</organism>
<keyword evidence="3" id="KW-1185">Reference proteome</keyword>
<reference evidence="3" key="1">
    <citation type="submission" date="2013-10" db="EMBL/GenBank/DDBJ databases">
        <title>Genome sequencing of Onchocerca volvulus.</title>
        <authorList>
            <person name="Cotton J."/>
            <person name="Tsai J."/>
            <person name="Stanley E."/>
            <person name="Tracey A."/>
            <person name="Holroyd N."/>
            <person name="Lustigman S."/>
            <person name="Berriman M."/>
        </authorList>
    </citation>
    <scope>NUCLEOTIDE SEQUENCE</scope>
</reference>
<dbReference type="AlphaFoldDB" id="A0A8R1TYI0"/>
<feature type="chain" id="PRO_5035748597" evidence="1">
    <location>
        <begin position="25"/>
        <end position="71"/>
    </location>
</feature>
<evidence type="ECO:0000313" key="3">
    <source>
        <dbReference type="Proteomes" id="UP000024404"/>
    </source>
</evidence>